<dbReference type="GO" id="GO:0044773">
    <property type="term" value="P:mitotic DNA damage checkpoint signaling"/>
    <property type="evidence" value="ECO:0007669"/>
    <property type="project" value="TreeGrafter"/>
</dbReference>
<comment type="caution">
    <text evidence="2">The sequence shown here is derived from an EMBL/GenBank/DDBJ whole genome shotgun (WGS) entry which is preliminary data.</text>
</comment>
<evidence type="ECO:0000259" key="1">
    <source>
        <dbReference type="PROSITE" id="PS50011"/>
    </source>
</evidence>
<name>A0A8S1JVC7_9CILI</name>
<dbReference type="PROSITE" id="PS00108">
    <property type="entry name" value="PROTEIN_KINASE_ST"/>
    <property type="match status" value="1"/>
</dbReference>
<dbReference type="AlphaFoldDB" id="A0A8S1JVC7"/>
<dbReference type="PROSITE" id="PS50011">
    <property type="entry name" value="PROTEIN_KINASE_DOM"/>
    <property type="match status" value="1"/>
</dbReference>
<dbReference type="Pfam" id="PF00069">
    <property type="entry name" value="Pkinase"/>
    <property type="match status" value="1"/>
</dbReference>
<gene>
    <name evidence="2" type="ORF">PSON_ATCC_30995.1.T0010399</name>
</gene>
<dbReference type="InterPro" id="IPR000719">
    <property type="entry name" value="Prot_kinase_dom"/>
</dbReference>
<dbReference type="PANTHER" id="PTHR44167:SF24">
    <property type="entry name" value="SERINE_THREONINE-PROTEIN KINASE CHK2"/>
    <property type="match status" value="1"/>
</dbReference>
<dbReference type="GO" id="GO:0005634">
    <property type="term" value="C:nucleus"/>
    <property type="evidence" value="ECO:0007669"/>
    <property type="project" value="TreeGrafter"/>
</dbReference>
<protein>
    <recommendedName>
        <fullName evidence="1">Protein kinase domain-containing protein</fullName>
    </recommendedName>
</protein>
<sequence>MMHKYTVIKEIKHKKIFLVKNEQGSKFYQKKYPCYQPNSDNLWDVLKKLQSQKYSNIVKIYEVFKDHSQINVIEEACQDQNLREYAPKNIKSENQILKCLLDIIEGLMELKNLKIIHRDIKPDNIVYDGSNFKIIDFETAKINQDDRLKKQSLEIGTFGYRAPQIIFEHDYSSKCDIWSLGCVLYFLLFKQDIYSVQNIQNESNFQDIIQHILQIQLDDQNFKDLLSQMLQIDETKRIDLIDLRKKVQKLYNKYNPSIISTYIGNNTTSDISQRQIEIQQNPNPNNLVNFVKTMTSLIFKEGNAQNEINLYKFWLRQLELKFSDNDLRDQINNLLLYKIDDLKKKKIKIDLFISMDEIIESLKNIQELQQYIDS</sequence>
<evidence type="ECO:0000313" key="2">
    <source>
        <dbReference type="EMBL" id="CAD8046015.1"/>
    </source>
</evidence>
<dbReference type="Proteomes" id="UP000692954">
    <property type="component" value="Unassembled WGS sequence"/>
</dbReference>
<reference evidence="2" key="1">
    <citation type="submission" date="2021-01" db="EMBL/GenBank/DDBJ databases">
        <authorList>
            <consortium name="Genoscope - CEA"/>
            <person name="William W."/>
        </authorList>
    </citation>
    <scope>NUCLEOTIDE SEQUENCE</scope>
</reference>
<dbReference type="EMBL" id="CAJJDN010000001">
    <property type="protein sequence ID" value="CAD8046015.1"/>
    <property type="molecule type" value="Genomic_DNA"/>
</dbReference>
<dbReference type="CDD" id="cd00180">
    <property type="entry name" value="PKc"/>
    <property type="match status" value="1"/>
</dbReference>
<evidence type="ECO:0000313" key="3">
    <source>
        <dbReference type="Proteomes" id="UP000692954"/>
    </source>
</evidence>
<dbReference type="PANTHER" id="PTHR44167">
    <property type="entry name" value="OVARIAN-SPECIFIC SERINE/THREONINE-PROTEIN KINASE LOK-RELATED"/>
    <property type="match status" value="1"/>
</dbReference>
<proteinExistence type="predicted"/>
<dbReference type="GO" id="GO:0005524">
    <property type="term" value="F:ATP binding"/>
    <property type="evidence" value="ECO:0007669"/>
    <property type="project" value="InterPro"/>
</dbReference>
<dbReference type="SMART" id="SM00220">
    <property type="entry name" value="S_TKc"/>
    <property type="match status" value="1"/>
</dbReference>
<organism evidence="2 3">
    <name type="scientific">Paramecium sonneborni</name>
    <dbReference type="NCBI Taxonomy" id="65129"/>
    <lineage>
        <taxon>Eukaryota</taxon>
        <taxon>Sar</taxon>
        <taxon>Alveolata</taxon>
        <taxon>Ciliophora</taxon>
        <taxon>Intramacronucleata</taxon>
        <taxon>Oligohymenophorea</taxon>
        <taxon>Peniculida</taxon>
        <taxon>Parameciidae</taxon>
        <taxon>Paramecium</taxon>
    </lineage>
</organism>
<accession>A0A8S1JVC7</accession>
<keyword evidence="3" id="KW-1185">Reference proteome</keyword>
<dbReference type="OrthoDB" id="288381at2759"/>
<dbReference type="GO" id="GO:0004674">
    <property type="term" value="F:protein serine/threonine kinase activity"/>
    <property type="evidence" value="ECO:0007669"/>
    <property type="project" value="TreeGrafter"/>
</dbReference>
<feature type="domain" description="Protein kinase" evidence="1">
    <location>
        <begin position="1"/>
        <end position="251"/>
    </location>
</feature>
<dbReference type="GO" id="GO:0005737">
    <property type="term" value="C:cytoplasm"/>
    <property type="evidence" value="ECO:0007669"/>
    <property type="project" value="TreeGrafter"/>
</dbReference>
<dbReference type="InterPro" id="IPR008271">
    <property type="entry name" value="Ser/Thr_kinase_AS"/>
</dbReference>